<sequence length="369" mass="39639">MKHAKKILSLLGAVLLVTGFAAPASARDYGELSNSVSGSASIDLDVNDLPKGLRHAPGIQKRMEDNKGLPPGIAKKMAPRLFNITVMEKTETSARIVWFTNERADSSVWISTSESVDVSGDPIESSTNLGFFHSLKLTDLKPGTNYYYVVRSANGAGNATASEVKSFATRSESEPDTQAPEILSSRVSLVTDDSARISWSTNEQAKGRVLVSTKTPVVESESKVFLATELKTRQVVDVDSLSANSTYYVTIEATDEAGNKTVSGIKSFKTMPVDTVIPEIFGPFVVQVDADSALVIWATNERSDSDLWMSTATSVSTTGTPTKSSDEMTYFHTVRLTGLASNTTYYYVVGSSDASDNSALSAEASFTTK</sequence>
<evidence type="ECO:0000259" key="3">
    <source>
        <dbReference type="PROSITE" id="PS50853"/>
    </source>
</evidence>
<dbReference type="Gene3D" id="2.60.40.380">
    <property type="entry name" value="Purple acid phosphatase-like, N-terminal"/>
    <property type="match status" value="2"/>
</dbReference>
<dbReference type="Proteomes" id="UP000176282">
    <property type="component" value="Unassembled WGS sequence"/>
</dbReference>
<feature type="domain" description="Fibronectin type-III" evidence="3">
    <location>
        <begin position="179"/>
        <end position="273"/>
    </location>
</feature>
<feature type="signal peptide" evidence="2">
    <location>
        <begin position="1"/>
        <end position="26"/>
    </location>
</feature>
<dbReference type="PANTHER" id="PTHR22953:SF153">
    <property type="entry name" value="PURPLE ACID PHOSPHATASE"/>
    <property type="match status" value="1"/>
</dbReference>
<dbReference type="GO" id="GO:0046872">
    <property type="term" value="F:metal ion binding"/>
    <property type="evidence" value="ECO:0007669"/>
    <property type="project" value="InterPro"/>
</dbReference>
<evidence type="ECO:0000256" key="2">
    <source>
        <dbReference type="SAM" id="SignalP"/>
    </source>
</evidence>
<organism evidence="4 5">
    <name type="scientific">Candidatus Magasanikbacteria bacterium RIFCSPHIGHO2_02_FULL_47_14</name>
    <dbReference type="NCBI Taxonomy" id="1798680"/>
    <lineage>
        <taxon>Bacteria</taxon>
        <taxon>Candidatus Magasanikiibacteriota</taxon>
    </lineage>
</organism>
<dbReference type="InterPro" id="IPR008963">
    <property type="entry name" value="Purple_acid_Pase-like_N"/>
</dbReference>
<dbReference type="PANTHER" id="PTHR22953">
    <property type="entry name" value="ACID PHOSPHATASE RELATED"/>
    <property type="match status" value="1"/>
</dbReference>
<dbReference type="STRING" id="1798680.A3J66_00785"/>
<dbReference type="SMART" id="SM00060">
    <property type="entry name" value="FN3"/>
    <property type="match status" value="3"/>
</dbReference>
<dbReference type="SUPFAM" id="SSF49265">
    <property type="entry name" value="Fibronectin type III"/>
    <property type="match status" value="1"/>
</dbReference>
<feature type="chain" id="PRO_5009525508" description="Fibronectin type-III domain-containing protein" evidence="2">
    <location>
        <begin position="27"/>
        <end position="369"/>
    </location>
</feature>
<protein>
    <recommendedName>
        <fullName evidence="3">Fibronectin type-III domain-containing protein</fullName>
    </recommendedName>
</protein>
<dbReference type="GO" id="GO:0003993">
    <property type="term" value="F:acid phosphatase activity"/>
    <property type="evidence" value="ECO:0007669"/>
    <property type="project" value="InterPro"/>
</dbReference>
<accession>A0A1F6LZ56</accession>
<gene>
    <name evidence="4" type="ORF">A3J66_00785</name>
</gene>
<dbReference type="InterPro" id="IPR013783">
    <property type="entry name" value="Ig-like_fold"/>
</dbReference>
<feature type="domain" description="Fibronectin type-III" evidence="3">
    <location>
        <begin position="78"/>
        <end position="172"/>
    </location>
</feature>
<evidence type="ECO:0000313" key="4">
    <source>
        <dbReference type="EMBL" id="OGH64618.1"/>
    </source>
</evidence>
<dbReference type="InterPro" id="IPR036116">
    <property type="entry name" value="FN3_sf"/>
</dbReference>
<evidence type="ECO:0000313" key="5">
    <source>
        <dbReference type="Proteomes" id="UP000176282"/>
    </source>
</evidence>
<dbReference type="PROSITE" id="PS50853">
    <property type="entry name" value="FN3"/>
    <property type="match status" value="2"/>
</dbReference>
<reference evidence="4 5" key="1">
    <citation type="journal article" date="2016" name="Nat. Commun.">
        <title>Thousands of microbial genomes shed light on interconnected biogeochemical processes in an aquifer system.</title>
        <authorList>
            <person name="Anantharaman K."/>
            <person name="Brown C.T."/>
            <person name="Hug L.A."/>
            <person name="Sharon I."/>
            <person name="Castelle C.J."/>
            <person name="Probst A.J."/>
            <person name="Thomas B.C."/>
            <person name="Singh A."/>
            <person name="Wilkins M.J."/>
            <person name="Karaoz U."/>
            <person name="Brodie E.L."/>
            <person name="Williams K.H."/>
            <person name="Hubbard S.S."/>
            <person name="Banfield J.F."/>
        </authorList>
    </citation>
    <scope>NUCLEOTIDE SEQUENCE [LARGE SCALE GENOMIC DNA]</scope>
</reference>
<dbReference type="InterPro" id="IPR039331">
    <property type="entry name" value="PAPs-like"/>
</dbReference>
<dbReference type="Pfam" id="PF16656">
    <property type="entry name" value="Pur_ac_phosph_N"/>
    <property type="match status" value="2"/>
</dbReference>
<comment type="caution">
    <text evidence="4">The sequence shown here is derived from an EMBL/GenBank/DDBJ whole genome shotgun (WGS) entry which is preliminary data.</text>
</comment>
<dbReference type="CDD" id="cd00063">
    <property type="entry name" value="FN3"/>
    <property type="match status" value="2"/>
</dbReference>
<proteinExistence type="predicted"/>
<dbReference type="AlphaFoldDB" id="A0A1F6LZ56"/>
<name>A0A1F6LZ56_9BACT</name>
<evidence type="ECO:0000256" key="1">
    <source>
        <dbReference type="ARBA" id="ARBA00022729"/>
    </source>
</evidence>
<dbReference type="EMBL" id="MFQB01000055">
    <property type="protein sequence ID" value="OGH64618.1"/>
    <property type="molecule type" value="Genomic_DNA"/>
</dbReference>
<keyword evidence="1 2" id="KW-0732">Signal</keyword>
<dbReference type="SUPFAM" id="SSF49363">
    <property type="entry name" value="Purple acid phosphatase, N-terminal domain"/>
    <property type="match status" value="1"/>
</dbReference>
<dbReference type="InterPro" id="IPR015914">
    <property type="entry name" value="PAPs_N"/>
</dbReference>
<dbReference type="Gene3D" id="2.60.40.10">
    <property type="entry name" value="Immunoglobulins"/>
    <property type="match status" value="1"/>
</dbReference>
<dbReference type="InterPro" id="IPR003961">
    <property type="entry name" value="FN3_dom"/>
</dbReference>